<name>A0A0B4CXQ2_9FLAO</name>
<dbReference type="STRING" id="363331.RM51_18780"/>
<evidence type="ECO:0000256" key="2">
    <source>
        <dbReference type="ARBA" id="ARBA00022857"/>
    </source>
</evidence>
<keyword evidence="3" id="KW-0560">Oxidoreductase</keyword>
<dbReference type="RefSeq" id="WP_039373268.1">
    <property type="nucleotide sequence ID" value="NZ_JWTA01000024.1"/>
</dbReference>
<gene>
    <name evidence="4" type="ORF">RM51_18780</name>
</gene>
<evidence type="ECO:0000256" key="1">
    <source>
        <dbReference type="ARBA" id="ARBA00006484"/>
    </source>
</evidence>
<dbReference type="Gene3D" id="3.40.50.720">
    <property type="entry name" value="NAD(P)-binding Rossmann-like Domain"/>
    <property type="match status" value="1"/>
</dbReference>
<evidence type="ECO:0000256" key="3">
    <source>
        <dbReference type="ARBA" id="ARBA00023002"/>
    </source>
</evidence>
<comment type="caution">
    <text evidence="4">The sequence shown here is derived from an EMBL/GenBank/DDBJ whole genome shotgun (WGS) entry which is preliminary data.</text>
</comment>
<dbReference type="PRINTS" id="PR00080">
    <property type="entry name" value="SDRFAMILY"/>
</dbReference>
<dbReference type="GO" id="GO:0016491">
    <property type="term" value="F:oxidoreductase activity"/>
    <property type="evidence" value="ECO:0007669"/>
    <property type="project" value="UniProtKB-KW"/>
</dbReference>
<comment type="similarity">
    <text evidence="1">Belongs to the short-chain dehydrogenases/reductases (SDR) family.</text>
</comment>
<dbReference type="Pfam" id="PF13561">
    <property type="entry name" value="adh_short_C2"/>
    <property type="match status" value="1"/>
</dbReference>
<dbReference type="InterPro" id="IPR052178">
    <property type="entry name" value="Sec_Metab_Biosynth_SDR"/>
</dbReference>
<dbReference type="OrthoDB" id="9803333at2"/>
<evidence type="ECO:0000313" key="5">
    <source>
        <dbReference type="Proteomes" id="UP000031167"/>
    </source>
</evidence>
<dbReference type="PANTHER" id="PTHR43618:SF8">
    <property type="entry name" value="7ALPHA-HYDROXYSTEROID DEHYDROGENASE"/>
    <property type="match status" value="1"/>
</dbReference>
<dbReference type="EMBL" id="JWTA01000024">
    <property type="protein sequence ID" value="KIC61147.1"/>
    <property type="molecule type" value="Genomic_DNA"/>
</dbReference>
<organism evidence="4 5">
    <name type="scientific">Chryseobacterium taiwanense</name>
    <dbReference type="NCBI Taxonomy" id="363331"/>
    <lineage>
        <taxon>Bacteria</taxon>
        <taxon>Pseudomonadati</taxon>
        <taxon>Bacteroidota</taxon>
        <taxon>Flavobacteriia</taxon>
        <taxon>Flavobacteriales</taxon>
        <taxon>Weeksellaceae</taxon>
        <taxon>Chryseobacterium group</taxon>
        <taxon>Chryseobacterium</taxon>
    </lineage>
</organism>
<dbReference type="CDD" id="cd05233">
    <property type="entry name" value="SDR_c"/>
    <property type="match status" value="1"/>
</dbReference>
<dbReference type="AlphaFoldDB" id="A0A0B4CXQ2"/>
<dbReference type="Proteomes" id="UP000031167">
    <property type="component" value="Unassembled WGS sequence"/>
</dbReference>
<evidence type="ECO:0000313" key="4">
    <source>
        <dbReference type="EMBL" id="KIC61147.1"/>
    </source>
</evidence>
<dbReference type="PANTHER" id="PTHR43618">
    <property type="entry name" value="7-ALPHA-HYDROXYSTEROID DEHYDROGENASE"/>
    <property type="match status" value="1"/>
</dbReference>
<dbReference type="SUPFAM" id="SSF51735">
    <property type="entry name" value="NAD(P)-binding Rossmann-fold domains"/>
    <property type="match status" value="1"/>
</dbReference>
<dbReference type="FunFam" id="3.40.50.720:FF:000084">
    <property type="entry name" value="Short-chain dehydrogenase reductase"/>
    <property type="match status" value="1"/>
</dbReference>
<dbReference type="InterPro" id="IPR036291">
    <property type="entry name" value="NAD(P)-bd_dom_sf"/>
</dbReference>
<keyword evidence="2" id="KW-0521">NADP</keyword>
<dbReference type="InterPro" id="IPR002347">
    <property type="entry name" value="SDR_fam"/>
</dbReference>
<reference evidence="4 5" key="1">
    <citation type="submission" date="2014-12" db="EMBL/GenBank/DDBJ databases">
        <title>Genome sequencing of Chryseobacterium taiwanense TPW19.</title>
        <authorList>
            <person name="Tan P.W."/>
            <person name="Chan K.-G."/>
        </authorList>
    </citation>
    <scope>NUCLEOTIDE SEQUENCE [LARGE SCALE GENOMIC DNA]</scope>
    <source>
        <strain evidence="4 5">TPW19</strain>
    </source>
</reference>
<evidence type="ECO:0008006" key="6">
    <source>
        <dbReference type="Google" id="ProtNLM"/>
    </source>
</evidence>
<dbReference type="PRINTS" id="PR00081">
    <property type="entry name" value="GDHRDH"/>
</dbReference>
<keyword evidence="5" id="KW-1185">Reference proteome</keyword>
<dbReference type="InterPro" id="IPR020904">
    <property type="entry name" value="Sc_DH/Rdtase_CS"/>
</dbReference>
<protein>
    <recommendedName>
        <fullName evidence="6">Short-chain dehydrogenase</fullName>
    </recommendedName>
</protein>
<sequence>MDFTNKNIVVTGGSAGIGLATAKSFIEKGAKVLITGRNTDALDKASHTINSPALKTLASDISKMADIATLEQNIAESGHKIDVLVLNAGIAKQYSIEETTEEVFDDLFNINVKGLFFTLQKLIPHLVEGASIILISSGVSVSGYAQMGAYAATKSAVDAIARTAATELADRKIRVNTVAPGLTDTPMNQQTPEHIKTAIAAAVPLKRIGEAEEIANAIVFLASSEASYISGSYLSVDGGVTIRR</sequence>
<dbReference type="PROSITE" id="PS00061">
    <property type="entry name" value="ADH_SHORT"/>
    <property type="match status" value="1"/>
</dbReference>
<accession>A0A0B4CXQ2</accession>
<proteinExistence type="inferred from homology"/>